<feature type="domain" description="ATP synthase epsilon subunit C-terminal" evidence="10">
    <location>
        <begin position="87"/>
        <end position="129"/>
    </location>
</feature>
<name>A0A4Q7P4B9_9FIRM</name>
<evidence type="ECO:0000256" key="5">
    <source>
        <dbReference type="ARBA" id="ARBA00023136"/>
    </source>
</evidence>
<evidence type="ECO:0000256" key="3">
    <source>
        <dbReference type="ARBA" id="ARBA00022448"/>
    </source>
</evidence>
<reference evidence="12 13" key="1">
    <citation type="submission" date="2019-02" db="EMBL/GenBank/DDBJ databases">
        <title>Genomic Encyclopedia of Type Strains, Phase IV (KMG-IV): sequencing the most valuable type-strain genomes for metagenomic binning, comparative biology and taxonomic classification.</title>
        <authorList>
            <person name="Goeker M."/>
        </authorList>
    </citation>
    <scope>NUCLEOTIDE SEQUENCE [LARGE SCALE GENOMIC DNA]</scope>
    <source>
        <strain evidence="12 13">DSM 29486</strain>
    </source>
</reference>
<dbReference type="GO" id="GO:0005886">
    <property type="term" value="C:plasma membrane"/>
    <property type="evidence" value="ECO:0007669"/>
    <property type="project" value="UniProtKB-SubCell"/>
</dbReference>
<dbReference type="InterPro" id="IPR001469">
    <property type="entry name" value="ATP_synth_F1_dsu/esu"/>
</dbReference>
<comment type="similarity">
    <text evidence="2 8 9">Belongs to the ATPase epsilon chain family.</text>
</comment>
<dbReference type="SUPFAM" id="SSF46604">
    <property type="entry name" value="Epsilon subunit of F1F0-ATP synthase C-terminal domain"/>
    <property type="match status" value="1"/>
</dbReference>
<protein>
    <recommendedName>
        <fullName evidence="8">ATP synthase epsilon chain</fullName>
    </recommendedName>
    <alternativeName>
        <fullName evidence="8">ATP synthase F1 sector epsilon subunit</fullName>
    </alternativeName>
    <alternativeName>
        <fullName evidence="8">F-ATPase epsilon subunit</fullName>
    </alternativeName>
</protein>
<dbReference type="InterPro" id="IPR036771">
    <property type="entry name" value="ATPsynth_dsu/esu_N"/>
</dbReference>
<feature type="domain" description="ATP synthase F1 complex delta/epsilon subunit N-terminal" evidence="11">
    <location>
        <begin position="4"/>
        <end position="83"/>
    </location>
</feature>
<dbReference type="RefSeq" id="WP_130435408.1">
    <property type="nucleotide sequence ID" value="NZ_SGXF01000004.1"/>
</dbReference>
<dbReference type="Pfam" id="PF02823">
    <property type="entry name" value="ATP-synt_DE_N"/>
    <property type="match status" value="1"/>
</dbReference>
<sequence length="138" mass="15737">MDTFTLKVVATNRVFYDGPCQMLVIPAIDGEKGIMAHHEDMVIAVEIGELRLQKPDGEWLHAVVSRGFAQVSHNRVTMLVLSAERPEEIDVRRAEEAKERAQEQLRQKQSLEEYHISQASLARAMARLKEASKFRPRV</sequence>
<dbReference type="Proteomes" id="UP000292927">
    <property type="component" value="Unassembled WGS sequence"/>
</dbReference>
<evidence type="ECO:0000256" key="2">
    <source>
        <dbReference type="ARBA" id="ARBA00005712"/>
    </source>
</evidence>
<evidence type="ECO:0000259" key="10">
    <source>
        <dbReference type="Pfam" id="PF00401"/>
    </source>
</evidence>
<comment type="function">
    <text evidence="8">Produces ATP from ADP in the presence of a proton gradient across the membrane.</text>
</comment>
<dbReference type="Gene3D" id="1.20.5.440">
    <property type="entry name" value="ATP synthase delta/epsilon subunit, C-terminal domain"/>
    <property type="match status" value="1"/>
</dbReference>
<evidence type="ECO:0000313" key="13">
    <source>
        <dbReference type="Proteomes" id="UP000292927"/>
    </source>
</evidence>
<dbReference type="CDD" id="cd12152">
    <property type="entry name" value="F1-ATPase_delta"/>
    <property type="match status" value="1"/>
</dbReference>
<dbReference type="InterPro" id="IPR036794">
    <property type="entry name" value="ATP_F1_dsu/esu_C_sf"/>
</dbReference>
<accession>A0A4Q7P4B9</accession>
<keyword evidence="13" id="KW-1185">Reference proteome</keyword>
<proteinExistence type="inferred from homology"/>
<dbReference type="InterPro" id="IPR020546">
    <property type="entry name" value="ATP_synth_F1_dsu/esu_N"/>
</dbReference>
<keyword evidence="8" id="KW-1003">Cell membrane</keyword>
<keyword evidence="4 8" id="KW-0406">Ion transport</keyword>
<comment type="subcellular location">
    <subcellularLocation>
        <location evidence="1 8">Cell membrane</location>
        <topology evidence="1 8">Peripheral membrane protein</topology>
    </subcellularLocation>
</comment>
<organism evidence="12 13">
    <name type="scientific">Cuneatibacter caecimuris</name>
    <dbReference type="NCBI Taxonomy" id="1796618"/>
    <lineage>
        <taxon>Bacteria</taxon>
        <taxon>Bacillati</taxon>
        <taxon>Bacillota</taxon>
        <taxon>Clostridia</taxon>
        <taxon>Lachnospirales</taxon>
        <taxon>Lachnospiraceae</taxon>
        <taxon>Cuneatibacter</taxon>
    </lineage>
</organism>
<dbReference type="SUPFAM" id="SSF51344">
    <property type="entry name" value="Epsilon subunit of F1F0-ATP synthase N-terminal domain"/>
    <property type="match status" value="1"/>
</dbReference>
<dbReference type="GO" id="GO:0005524">
    <property type="term" value="F:ATP binding"/>
    <property type="evidence" value="ECO:0007669"/>
    <property type="project" value="UniProtKB-UniRule"/>
</dbReference>
<dbReference type="EMBL" id="SGXF01000004">
    <property type="protein sequence ID" value="RZS94288.1"/>
    <property type="molecule type" value="Genomic_DNA"/>
</dbReference>
<keyword evidence="8" id="KW-0375">Hydrogen ion transport</keyword>
<dbReference type="NCBIfam" id="TIGR01216">
    <property type="entry name" value="ATP_synt_epsi"/>
    <property type="match status" value="1"/>
</dbReference>
<dbReference type="InterPro" id="IPR020547">
    <property type="entry name" value="ATP_synth_F1_esu_C"/>
</dbReference>
<dbReference type="GO" id="GO:0045259">
    <property type="term" value="C:proton-transporting ATP synthase complex"/>
    <property type="evidence" value="ECO:0007669"/>
    <property type="project" value="UniProtKB-KW"/>
</dbReference>
<dbReference type="Gene3D" id="2.60.15.10">
    <property type="entry name" value="F0F1 ATP synthase delta/epsilon subunit, N-terminal"/>
    <property type="match status" value="1"/>
</dbReference>
<evidence type="ECO:0000256" key="4">
    <source>
        <dbReference type="ARBA" id="ARBA00023065"/>
    </source>
</evidence>
<evidence type="ECO:0000259" key="11">
    <source>
        <dbReference type="Pfam" id="PF02823"/>
    </source>
</evidence>
<evidence type="ECO:0000256" key="7">
    <source>
        <dbReference type="ARBA" id="ARBA00023310"/>
    </source>
</evidence>
<gene>
    <name evidence="8" type="primary">atpC</name>
    <name evidence="12" type="ORF">EV209_2128</name>
</gene>
<evidence type="ECO:0000256" key="9">
    <source>
        <dbReference type="RuleBase" id="RU003656"/>
    </source>
</evidence>
<evidence type="ECO:0000256" key="8">
    <source>
        <dbReference type="HAMAP-Rule" id="MF_00530"/>
    </source>
</evidence>
<evidence type="ECO:0000313" key="12">
    <source>
        <dbReference type="EMBL" id="RZS94288.1"/>
    </source>
</evidence>
<dbReference type="AlphaFoldDB" id="A0A4Q7P4B9"/>
<keyword evidence="3 8" id="KW-0813">Transport</keyword>
<keyword evidence="6 8" id="KW-0139">CF(1)</keyword>
<evidence type="ECO:0000256" key="6">
    <source>
        <dbReference type="ARBA" id="ARBA00023196"/>
    </source>
</evidence>
<comment type="caution">
    <text evidence="12">The sequence shown here is derived from an EMBL/GenBank/DDBJ whole genome shotgun (WGS) entry which is preliminary data.</text>
</comment>
<comment type="subunit">
    <text evidence="8 9">F-type ATPases have 2 components, CF(1) - the catalytic core - and CF(0) - the membrane proton channel. CF(1) has five subunits: alpha(3), beta(3), gamma(1), delta(1), epsilon(1). CF(0) has three main subunits: a, b and c.</text>
</comment>
<dbReference type="GO" id="GO:0046933">
    <property type="term" value="F:proton-transporting ATP synthase activity, rotational mechanism"/>
    <property type="evidence" value="ECO:0007669"/>
    <property type="project" value="UniProtKB-UniRule"/>
</dbReference>
<dbReference type="OrthoDB" id="9804110at2"/>
<dbReference type="HAMAP" id="MF_00530">
    <property type="entry name" value="ATP_synth_epsil_bac"/>
    <property type="match status" value="1"/>
</dbReference>
<dbReference type="PANTHER" id="PTHR13822:SF10">
    <property type="entry name" value="ATP SYNTHASE EPSILON CHAIN, CHLOROPLASTIC"/>
    <property type="match status" value="1"/>
</dbReference>
<evidence type="ECO:0000256" key="1">
    <source>
        <dbReference type="ARBA" id="ARBA00004202"/>
    </source>
</evidence>
<dbReference type="Pfam" id="PF00401">
    <property type="entry name" value="ATP-synt_DE"/>
    <property type="match status" value="1"/>
</dbReference>
<keyword evidence="7 8" id="KW-0066">ATP synthesis</keyword>
<dbReference type="PANTHER" id="PTHR13822">
    <property type="entry name" value="ATP SYNTHASE DELTA/EPSILON CHAIN"/>
    <property type="match status" value="1"/>
</dbReference>
<keyword evidence="5 8" id="KW-0472">Membrane</keyword>